<evidence type="ECO:0000313" key="10">
    <source>
        <dbReference type="Proteomes" id="UP000367750"/>
    </source>
</evidence>
<evidence type="ECO:0000256" key="8">
    <source>
        <dbReference type="SAM" id="Phobius"/>
    </source>
</evidence>
<evidence type="ECO:0000256" key="4">
    <source>
        <dbReference type="ARBA" id="ARBA00022544"/>
    </source>
</evidence>
<dbReference type="EMBL" id="VYKK01000012">
    <property type="protein sequence ID" value="KAA9004850.1"/>
    <property type="molecule type" value="Genomic_DNA"/>
</dbReference>
<evidence type="ECO:0000256" key="1">
    <source>
        <dbReference type="ARBA" id="ARBA00004141"/>
    </source>
</evidence>
<dbReference type="GO" id="GO:0009847">
    <property type="term" value="P:spore germination"/>
    <property type="evidence" value="ECO:0007669"/>
    <property type="project" value="InterPro"/>
</dbReference>
<feature type="transmembrane region" description="Helical" evidence="8">
    <location>
        <begin position="40"/>
        <end position="60"/>
    </location>
</feature>
<feature type="transmembrane region" description="Helical" evidence="8">
    <location>
        <begin position="145"/>
        <end position="165"/>
    </location>
</feature>
<protein>
    <submittedName>
        <fullName evidence="9">GerAB/ArcD/ProY family transporter</fullName>
    </submittedName>
</protein>
<dbReference type="PANTHER" id="PTHR34975:SF2">
    <property type="entry name" value="SPORE GERMINATION PROTEIN A2"/>
    <property type="match status" value="1"/>
</dbReference>
<name>A0A5J5GA65_9BACL</name>
<feature type="transmembrane region" description="Helical" evidence="8">
    <location>
        <begin position="113"/>
        <end position="133"/>
    </location>
</feature>
<comment type="subcellular location">
    <subcellularLocation>
        <location evidence="1">Membrane</location>
        <topology evidence="1">Multi-pass membrane protein</topology>
    </subcellularLocation>
</comment>
<evidence type="ECO:0000256" key="2">
    <source>
        <dbReference type="ARBA" id="ARBA00007998"/>
    </source>
</evidence>
<keyword evidence="7 8" id="KW-0472">Membrane</keyword>
<feature type="transmembrane region" description="Helical" evidence="8">
    <location>
        <begin position="217"/>
        <end position="242"/>
    </location>
</feature>
<dbReference type="Proteomes" id="UP000367750">
    <property type="component" value="Unassembled WGS sequence"/>
</dbReference>
<keyword evidence="6 8" id="KW-1133">Transmembrane helix</keyword>
<dbReference type="PANTHER" id="PTHR34975">
    <property type="entry name" value="SPORE GERMINATION PROTEIN A2"/>
    <property type="match status" value="1"/>
</dbReference>
<evidence type="ECO:0000313" key="9">
    <source>
        <dbReference type="EMBL" id="KAA9004850.1"/>
    </source>
</evidence>
<feature type="transmembrane region" description="Helical" evidence="8">
    <location>
        <begin position="304"/>
        <end position="320"/>
    </location>
</feature>
<sequence length="367" mass="40562">MNSKIGSAQASMLLFNAVAPTALIVLPLIIGTYAEQDAPLVVLISLALGLGVAGIVAALIRTTNGMPLLDWVRKLGSPALAFLLGLMLLQYYLDATATILREYINFLKDNVLQNTPASILLVVILGAALYITGRGIESVARVNSIVVLLLMLFLPVFLAGVIPLSDSHNLLPFFDHSAAALTKASLMPVGWMSEIAVLLLLAPYLKTPQRAWRIGMLGLLYIAGLLMLAIFSSVAVFGPYFVKMSAYPGFAVISVIHLGRFIEQLDILFISYWILMIYIKLALFLFACQECLKQTFRLKEREPYHWAIALIVGLECTYTWQNPSRLSEYNTYGRFPVFYLINILLPAFLLLYGRIRGGRTAPAKEEK</sequence>
<organism evidence="9 10">
    <name type="scientific">Paenibacillus spiritus</name>
    <dbReference type="NCBI Taxonomy" id="2496557"/>
    <lineage>
        <taxon>Bacteria</taxon>
        <taxon>Bacillati</taxon>
        <taxon>Bacillota</taxon>
        <taxon>Bacilli</taxon>
        <taxon>Bacillales</taxon>
        <taxon>Paenibacillaceae</taxon>
        <taxon>Paenibacillus</taxon>
    </lineage>
</organism>
<dbReference type="OrthoDB" id="2078716at2"/>
<comment type="caution">
    <text evidence="9">The sequence shown here is derived from an EMBL/GenBank/DDBJ whole genome shotgun (WGS) entry which is preliminary data.</text>
</comment>
<feature type="transmembrane region" description="Helical" evidence="8">
    <location>
        <begin position="270"/>
        <end position="292"/>
    </location>
</feature>
<dbReference type="Pfam" id="PF03845">
    <property type="entry name" value="Spore_permease"/>
    <property type="match status" value="1"/>
</dbReference>
<comment type="similarity">
    <text evidence="2">Belongs to the amino acid-polyamine-organocation (APC) superfamily. Spore germination protein (SGP) (TC 2.A.3.9) family.</text>
</comment>
<dbReference type="RefSeq" id="WP_150458001.1">
    <property type="nucleotide sequence ID" value="NZ_VYKK01000012.1"/>
</dbReference>
<keyword evidence="3" id="KW-0813">Transport</keyword>
<proteinExistence type="inferred from homology"/>
<dbReference type="GO" id="GO:0016020">
    <property type="term" value="C:membrane"/>
    <property type="evidence" value="ECO:0007669"/>
    <property type="project" value="UniProtKB-SubCell"/>
</dbReference>
<gene>
    <name evidence="9" type="ORF">F4V43_09455</name>
</gene>
<evidence type="ECO:0000256" key="5">
    <source>
        <dbReference type="ARBA" id="ARBA00022692"/>
    </source>
</evidence>
<feature type="transmembrane region" description="Helical" evidence="8">
    <location>
        <begin position="332"/>
        <end position="352"/>
    </location>
</feature>
<feature type="transmembrane region" description="Helical" evidence="8">
    <location>
        <begin position="185"/>
        <end position="205"/>
    </location>
</feature>
<keyword evidence="4" id="KW-0309">Germination</keyword>
<dbReference type="NCBIfam" id="TIGR00912">
    <property type="entry name" value="2A0309"/>
    <property type="match status" value="1"/>
</dbReference>
<feature type="transmembrane region" description="Helical" evidence="8">
    <location>
        <begin position="72"/>
        <end position="93"/>
    </location>
</feature>
<dbReference type="Gene3D" id="1.20.1740.10">
    <property type="entry name" value="Amino acid/polyamine transporter I"/>
    <property type="match status" value="1"/>
</dbReference>
<feature type="transmembrane region" description="Helical" evidence="8">
    <location>
        <begin position="12"/>
        <end position="34"/>
    </location>
</feature>
<dbReference type="InterPro" id="IPR004761">
    <property type="entry name" value="Spore_GerAB"/>
</dbReference>
<accession>A0A5J5GA65</accession>
<reference evidence="9 10" key="1">
    <citation type="submission" date="2019-09" db="EMBL/GenBank/DDBJ databases">
        <title>Bacillus ochoae sp. nov., Paenibacillus whitsoniae sp. nov., Paenibacillus spiritus sp. nov. Isolated from the Mars Exploration Rover during spacecraft assembly.</title>
        <authorList>
            <person name="Seuylemezian A."/>
            <person name="Vaishampayan P."/>
        </authorList>
    </citation>
    <scope>NUCLEOTIDE SEQUENCE [LARGE SCALE GENOMIC DNA]</scope>
    <source>
        <strain evidence="9 10">MER_111</strain>
    </source>
</reference>
<evidence type="ECO:0000256" key="6">
    <source>
        <dbReference type="ARBA" id="ARBA00022989"/>
    </source>
</evidence>
<keyword evidence="10" id="KW-1185">Reference proteome</keyword>
<evidence type="ECO:0000256" key="7">
    <source>
        <dbReference type="ARBA" id="ARBA00023136"/>
    </source>
</evidence>
<evidence type="ECO:0000256" key="3">
    <source>
        <dbReference type="ARBA" id="ARBA00022448"/>
    </source>
</evidence>
<keyword evidence="5 8" id="KW-0812">Transmembrane</keyword>
<dbReference type="AlphaFoldDB" id="A0A5J5GA65"/>